<dbReference type="InterPro" id="IPR007263">
    <property type="entry name" value="DCC1-like"/>
</dbReference>
<dbReference type="InterPro" id="IPR044691">
    <property type="entry name" value="DCC1_Trx"/>
</dbReference>
<dbReference type="PANTHER" id="PTHR34290">
    <property type="entry name" value="SI:CH73-390P7.2"/>
    <property type="match status" value="1"/>
</dbReference>
<proteinExistence type="predicted"/>
<evidence type="ECO:0000313" key="1">
    <source>
        <dbReference type="EMBL" id="MCQ8896777.1"/>
    </source>
</evidence>
<protein>
    <submittedName>
        <fullName evidence="1">DUF393 domain-containing protein</fullName>
    </submittedName>
</protein>
<name>A0ABT1WGW8_9BURK</name>
<reference evidence="1 2" key="1">
    <citation type="submission" date="2022-07" db="EMBL/GenBank/DDBJ databases">
        <authorList>
            <person name="Xamxidin M."/>
            <person name="Wu M."/>
        </authorList>
    </citation>
    <scope>NUCLEOTIDE SEQUENCE [LARGE SCALE GENOMIC DNA]</scope>
    <source>
        <strain evidence="1 2">NBRC 111650</strain>
    </source>
</reference>
<dbReference type="Pfam" id="PF04134">
    <property type="entry name" value="DCC1-like"/>
    <property type="match status" value="1"/>
</dbReference>
<sequence>MKDPNPPLTVLYDGACPLCQREIAHVKRLADGQGNTGLCFQDVSAHTPSDPASAAEQARLLARFHVQRSDGSRLDGAAAFVAMWERLPGWRWLARLARLPGMLTVLEWTYRGFLKVRPRLQTLARRLESNTTRSNTP</sequence>
<dbReference type="Proteomes" id="UP001204142">
    <property type="component" value="Unassembled WGS sequence"/>
</dbReference>
<dbReference type="EMBL" id="JANIGO010000003">
    <property type="protein sequence ID" value="MCQ8896777.1"/>
    <property type="molecule type" value="Genomic_DNA"/>
</dbReference>
<evidence type="ECO:0000313" key="2">
    <source>
        <dbReference type="Proteomes" id="UP001204142"/>
    </source>
</evidence>
<dbReference type="PANTHER" id="PTHR34290:SF2">
    <property type="entry name" value="OS04G0668800 PROTEIN"/>
    <property type="match status" value="1"/>
</dbReference>
<organism evidence="1 2">
    <name type="scientific">Limnobacter humi</name>
    <dbReference type="NCBI Taxonomy" id="1778671"/>
    <lineage>
        <taxon>Bacteria</taxon>
        <taxon>Pseudomonadati</taxon>
        <taxon>Pseudomonadota</taxon>
        <taxon>Betaproteobacteria</taxon>
        <taxon>Burkholderiales</taxon>
        <taxon>Burkholderiaceae</taxon>
        <taxon>Limnobacter</taxon>
    </lineage>
</organism>
<accession>A0ABT1WGW8</accession>
<dbReference type="RefSeq" id="WP_256764570.1">
    <property type="nucleotide sequence ID" value="NZ_JANIGO010000003.1"/>
</dbReference>
<gene>
    <name evidence="1" type="ORF">NQT62_10070</name>
</gene>
<comment type="caution">
    <text evidence="1">The sequence shown here is derived from an EMBL/GenBank/DDBJ whole genome shotgun (WGS) entry which is preliminary data.</text>
</comment>
<keyword evidence="2" id="KW-1185">Reference proteome</keyword>